<organism evidence="1 2">
    <name type="scientific">Caerostris extrusa</name>
    <name type="common">Bark spider</name>
    <name type="synonym">Caerostris bankana</name>
    <dbReference type="NCBI Taxonomy" id="172846"/>
    <lineage>
        <taxon>Eukaryota</taxon>
        <taxon>Metazoa</taxon>
        <taxon>Ecdysozoa</taxon>
        <taxon>Arthropoda</taxon>
        <taxon>Chelicerata</taxon>
        <taxon>Arachnida</taxon>
        <taxon>Araneae</taxon>
        <taxon>Araneomorphae</taxon>
        <taxon>Entelegynae</taxon>
        <taxon>Araneoidea</taxon>
        <taxon>Araneidae</taxon>
        <taxon>Caerostris</taxon>
    </lineage>
</organism>
<proteinExistence type="predicted"/>
<gene>
    <name evidence="1" type="ORF">CEXT_145711</name>
</gene>
<accession>A0AAV4W938</accession>
<dbReference type="EMBL" id="BPLR01015853">
    <property type="protein sequence ID" value="GIY79172.1"/>
    <property type="molecule type" value="Genomic_DNA"/>
</dbReference>
<keyword evidence="2" id="KW-1185">Reference proteome</keyword>
<comment type="caution">
    <text evidence="1">The sequence shown here is derived from an EMBL/GenBank/DDBJ whole genome shotgun (WGS) entry which is preliminary data.</text>
</comment>
<evidence type="ECO:0000313" key="1">
    <source>
        <dbReference type="EMBL" id="GIY79172.1"/>
    </source>
</evidence>
<dbReference type="AlphaFoldDB" id="A0AAV4W938"/>
<reference evidence="1 2" key="1">
    <citation type="submission" date="2021-06" db="EMBL/GenBank/DDBJ databases">
        <title>Caerostris extrusa draft genome.</title>
        <authorList>
            <person name="Kono N."/>
            <person name="Arakawa K."/>
        </authorList>
    </citation>
    <scope>NUCLEOTIDE SEQUENCE [LARGE SCALE GENOMIC DNA]</scope>
</reference>
<protein>
    <submittedName>
        <fullName evidence="1">Uncharacterized protein</fullName>
    </submittedName>
</protein>
<name>A0AAV4W938_CAEEX</name>
<dbReference type="Proteomes" id="UP001054945">
    <property type="component" value="Unassembled WGS sequence"/>
</dbReference>
<evidence type="ECO:0000313" key="2">
    <source>
        <dbReference type="Proteomes" id="UP001054945"/>
    </source>
</evidence>
<sequence>MEKEKERDRVQIRVQVHKFLRRHSFEYYLDERNFTRPVHGITLLWREPKQPPVEIRRGHSKKKTKNENF</sequence>